<evidence type="ECO:0000313" key="6">
    <source>
        <dbReference type="Proteomes" id="UP000036520"/>
    </source>
</evidence>
<dbReference type="PANTHER" id="PTHR22604:SF105">
    <property type="entry name" value="TRANS-1,2-DIHYDROBENZENE-1,2-DIOL DEHYDROGENASE"/>
    <property type="match status" value="1"/>
</dbReference>
<dbReference type="InterPro" id="IPR000683">
    <property type="entry name" value="Gfo/Idh/MocA-like_OxRdtase_N"/>
</dbReference>
<dbReference type="GO" id="GO:0000166">
    <property type="term" value="F:nucleotide binding"/>
    <property type="evidence" value="ECO:0007669"/>
    <property type="project" value="InterPro"/>
</dbReference>
<evidence type="ECO:0000313" key="5">
    <source>
        <dbReference type="EMBL" id="AKP54114.1"/>
    </source>
</evidence>
<dbReference type="InterPro" id="IPR036291">
    <property type="entry name" value="NAD(P)-bd_dom_sf"/>
</dbReference>
<evidence type="ECO:0000259" key="4">
    <source>
        <dbReference type="Pfam" id="PF22725"/>
    </source>
</evidence>
<dbReference type="AlphaFoldDB" id="A0A0H4PJ15"/>
<name>A0A0H4PJ15_9BACT</name>
<dbReference type="InterPro" id="IPR055170">
    <property type="entry name" value="GFO_IDH_MocA-like_dom"/>
</dbReference>
<dbReference type="Proteomes" id="UP000036520">
    <property type="component" value="Chromosome"/>
</dbReference>
<gene>
    <name evidence="5" type="ORF">CA2015_4790</name>
</gene>
<dbReference type="InterPro" id="IPR050984">
    <property type="entry name" value="Gfo/Idh/MocA_domain"/>
</dbReference>
<dbReference type="STRING" id="320787.CA2015_4790"/>
<sequence>MKKKLKWGVLSTAKIAREKVIPAMANSDLYEVYGIASRNLERAQETAKSLGIPKAYGSYEDLINDPEIDVIYNPLPNDMHVPLTLKCIEAGKHVLCEKPFALNHEEIDGLIAARDKYNVKVGEAFMVASNPQWIKARELVKSGYLGKIKAVQGFFSYFNDDIKNIRNIEEMGGGGVWDIGCYPVFTSRFVLEKEPGRLVSMLEYDPQFGTDKVGSVLLDFHEIQMTFTISTQLTAYQRMLFFGEKKILEVRIPFNAPLDQPNEIYIHEGDFSKDNAEKIVLPVSNQYTEQAIDFSKAILEDTEVPVTLENTKANTKILQAIFESDSSEKWVNIN</sequence>
<proteinExistence type="inferred from homology"/>
<dbReference type="SUPFAM" id="SSF55347">
    <property type="entry name" value="Glyceraldehyde-3-phosphate dehydrogenase-like, C-terminal domain"/>
    <property type="match status" value="1"/>
</dbReference>
<dbReference type="Gene3D" id="3.40.50.720">
    <property type="entry name" value="NAD(P)-binding Rossmann-like Domain"/>
    <property type="match status" value="1"/>
</dbReference>
<dbReference type="Gene3D" id="3.30.360.10">
    <property type="entry name" value="Dihydrodipicolinate Reductase, domain 2"/>
    <property type="match status" value="1"/>
</dbReference>
<protein>
    <submittedName>
        <fullName evidence="5">Oxidoreductase domain protein</fullName>
    </submittedName>
</protein>
<comment type="similarity">
    <text evidence="1">Belongs to the Gfo/Idh/MocA family.</text>
</comment>
<feature type="domain" description="Gfo/Idh/MocA-like oxidoreductase N-terminal" evidence="3">
    <location>
        <begin position="6"/>
        <end position="123"/>
    </location>
</feature>
<reference evidence="5 6" key="1">
    <citation type="submission" date="2015-07" db="EMBL/GenBank/DDBJ databases">
        <authorList>
            <person name="Kim K.M."/>
        </authorList>
    </citation>
    <scope>NUCLEOTIDE SEQUENCE [LARGE SCALE GENOMIC DNA]</scope>
    <source>
        <strain evidence="5 6">KCTC 12363</strain>
    </source>
</reference>
<evidence type="ECO:0000256" key="1">
    <source>
        <dbReference type="ARBA" id="ARBA00010928"/>
    </source>
</evidence>
<dbReference type="Pfam" id="PF22725">
    <property type="entry name" value="GFO_IDH_MocA_C3"/>
    <property type="match status" value="1"/>
</dbReference>
<dbReference type="GO" id="GO:0016491">
    <property type="term" value="F:oxidoreductase activity"/>
    <property type="evidence" value="ECO:0007669"/>
    <property type="project" value="UniProtKB-KW"/>
</dbReference>
<dbReference type="PANTHER" id="PTHR22604">
    <property type="entry name" value="OXIDOREDUCTASES"/>
    <property type="match status" value="1"/>
</dbReference>
<dbReference type="Pfam" id="PF01408">
    <property type="entry name" value="GFO_IDH_MocA"/>
    <property type="match status" value="1"/>
</dbReference>
<evidence type="ECO:0000256" key="2">
    <source>
        <dbReference type="ARBA" id="ARBA00023002"/>
    </source>
</evidence>
<dbReference type="OrthoDB" id="9795543at2"/>
<organism evidence="5 6">
    <name type="scientific">Cyclobacterium amurskyense</name>
    <dbReference type="NCBI Taxonomy" id="320787"/>
    <lineage>
        <taxon>Bacteria</taxon>
        <taxon>Pseudomonadati</taxon>
        <taxon>Bacteroidota</taxon>
        <taxon>Cytophagia</taxon>
        <taxon>Cytophagales</taxon>
        <taxon>Cyclobacteriaceae</taxon>
        <taxon>Cyclobacterium</taxon>
    </lineage>
</organism>
<dbReference type="SUPFAM" id="SSF51735">
    <property type="entry name" value="NAD(P)-binding Rossmann-fold domains"/>
    <property type="match status" value="1"/>
</dbReference>
<dbReference type="KEGG" id="camu:CA2015_4790"/>
<dbReference type="EMBL" id="CP012040">
    <property type="protein sequence ID" value="AKP54114.1"/>
    <property type="molecule type" value="Genomic_DNA"/>
</dbReference>
<keyword evidence="6" id="KW-1185">Reference proteome</keyword>
<evidence type="ECO:0000259" key="3">
    <source>
        <dbReference type="Pfam" id="PF01408"/>
    </source>
</evidence>
<accession>A0A0H4PJ15</accession>
<feature type="domain" description="GFO/IDH/MocA-like oxidoreductase" evidence="4">
    <location>
        <begin position="134"/>
        <end position="248"/>
    </location>
</feature>
<keyword evidence="2" id="KW-0560">Oxidoreductase</keyword>
<dbReference type="RefSeq" id="WP_048644134.1">
    <property type="nucleotide sequence ID" value="NZ_CP012040.1"/>
</dbReference>